<dbReference type="Proteomes" id="UP000034140">
    <property type="component" value="Unassembled WGS sequence"/>
</dbReference>
<feature type="domain" description="UvrD-like helicase C-terminal" evidence="1">
    <location>
        <begin position="336"/>
        <end position="385"/>
    </location>
</feature>
<dbReference type="PANTHER" id="PTHR43788">
    <property type="entry name" value="DNA2/NAM7 HELICASE FAMILY MEMBER"/>
    <property type="match status" value="1"/>
</dbReference>
<dbReference type="CDD" id="cd18809">
    <property type="entry name" value="SF1_C_RecD"/>
    <property type="match status" value="1"/>
</dbReference>
<accession>A0A0G0DEK6</accession>
<sequence>MDIAFSEKQKSIIDDILQWYKEHPVQYLTFGGYAGTGKTTMLGYLGQHLYKEKKNIKIAYCSYTGKAARVLQHKLRDAKSLFKSDYIGTIHGLIYKAICDERDNIIGWEKKLQEEFTYDLIIVDEASMVTRQIWDDLLSYGVPILASGDHGQLPPVEGTFNLMERPNIKLEEIFRQERDNPIIKVSEIARRYGHIPQLEFSDTVKKLSKNDENTQEFLSDKLESFDDQMMVLTGYNKTRVNLNKGIRQLLEFESPEPQYGDRVICLKNNPSMAIFNGMTGTILSISKNHVGKFYDAEIALDDEEEVFVGPVSLDQFGKAETNTQYLAENMNLFDFGYALTVHKAQGSQAKRVILFEERFPQMTDDNWRRWLYTAVTRAEEELYIIG</sequence>
<organism evidence="2 3">
    <name type="scientific">candidate division WS6 bacterium GW2011_GWC1_36_11</name>
    <dbReference type="NCBI Taxonomy" id="1619090"/>
    <lineage>
        <taxon>Bacteria</taxon>
        <taxon>Candidatus Dojkabacteria</taxon>
    </lineage>
</organism>
<dbReference type="AlphaFoldDB" id="A0A0G0DEK6"/>
<dbReference type="EMBL" id="LBRE01000026">
    <property type="protein sequence ID" value="KKP91863.1"/>
    <property type="molecule type" value="Genomic_DNA"/>
</dbReference>
<gene>
    <name evidence="2" type="ORF">UR96_C0026G0013</name>
</gene>
<dbReference type="Gene3D" id="2.30.30.940">
    <property type="match status" value="1"/>
</dbReference>
<dbReference type="SUPFAM" id="SSF52540">
    <property type="entry name" value="P-loop containing nucleoside triphosphate hydrolases"/>
    <property type="match status" value="1"/>
</dbReference>
<reference evidence="2 3" key="1">
    <citation type="journal article" date="2015" name="Nature">
        <title>rRNA introns, odd ribosomes, and small enigmatic genomes across a large radiation of phyla.</title>
        <authorList>
            <person name="Brown C.T."/>
            <person name="Hug L.A."/>
            <person name="Thomas B.C."/>
            <person name="Sharon I."/>
            <person name="Castelle C.J."/>
            <person name="Singh A."/>
            <person name="Wilkins M.J."/>
            <person name="Williams K.H."/>
            <person name="Banfield J.F."/>
        </authorList>
    </citation>
    <scope>NUCLEOTIDE SEQUENCE [LARGE SCALE GENOMIC DNA]</scope>
</reference>
<comment type="caution">
    <text evidence="2">The sequence shown here is derived from an EMBL/GenBank/DDBJ whole genome shotgun (WGS) entry which is preliminary data.</text>
</comment>
<proteinExistence type="predicted"/>
<dbReference type="Gene3D" id="3.40.50.300">
    <property type="entry name" value="P-loop containing nucleotide triphosphate hydrolases"/>
    <property type="match status" value="2"/>
</dbReference>
<evidence type="ECO:0000259" key="1">
    <source>
        <dbReference type="Pfam" id="PF13538"/>
    </source>
</evidence>
<dbReference type="Pfam" id="PF13604">
    <property type="entry name" value="AAA_30"/>
    <property type="match status" value="1"/>
</dbReference>
<dbReference type="PATRIC" id="fig|1619090.3.peg.547"/>
<name>A0A0G0DEK6_9BACT</name>
<protein>
    <submittedName>
        <fullName evidence="2">Exodeoxyribonuclease V</fullName>
    </submittedName>
</protein>
<evidence type="ECO:0000313" key="2">
    <source>
        <dbReference type="EMBL" id="KKP91863.1"/>
    </source>
</evidence>
<dbReference type="InterPro" id="IPR027417">
    <property type="entry name" value="P-loop_NTPase"/>
</dbReference>
<evidence type="ECO:0000313" key="3">
    <source>
        <dbReference type="Proteomes" id="UP000034140"/>
    </source>
</evidence>
<dbReference type="InterPro" id="IPR027785">
    <property type="entry name" value="UvrD-like_helicase_C"/>
</dbReference>
<dbReference type="InterPro" id="IPR050534">
    <property type="entry name" value="Coronavir_polyprotein_1ab"/>
</dbReference>
<dbReference type="Pfam" id="PF13538">
    <property type="entry name" value="UvrD_C_2"/>
    <property type="match status" value="1"/>
</dbReference>